<dbReference type="EMBL" id="DVOO01000015">
    <property type="protein sequence ID" value="HIV25185.1"/>
    <property type="molecule type" value="Genomic_DNA"/>
</dbReference>
<accession>A0A9D1P296</accession>
<dbReference type="AlphaFoldDB" id="A0A9D1P296"/>
<sequence length="249" mass="28872">MDCLYIIIPAYNEETNIGRVLEEWYPVVERHNAGGRSRLVVINDGSRDRTGAILDAFAAAHPLLLPLSEPNRGHGGAVLRGYHFAAEQDADYVFQTDSDGQTRPEEFEKFWKHRKEFAMVIGDRRHRQDGFSRVLVTRVLRLVLRLCFRVKIRDANTPYRLMQIQPLRQNLRLIPKDFGLSNVLLSVLYAKRKLPVLYLPITFRPRQGGVNSINLKRIFRIGRQALGDFLRLNRRLDRMLKEGAHERDS</sequence>
<dbReference type="CDD" id="cd04179">
    <property type="entry name" value="DPM_DPG-synthase_like"/>
    <property type="match status" value="1"/>
</dbReference>
<evidence type="ECO:0000313" key="3">
    <source>
        <dbReference type="Proteomes" id="UP000824169"/>
    </source>
</evidence>
<dbReference type="InterPro" id="IPR050256">
    <property type="entry name" value="Glycosyltransferase_2"/>
</dbReference>
<dbReference type="PANTHER" id="PTHR48090:SF7">
    <property type="entry name" value="RFBJ PROTEIN"/>
    <property type="match status" value="1"/>
</dbReference>
<name>A0A9D1P296_9FIRM</name>
<dbReference type="InterPro" id="IPR001173">
    <property type="entry name" value="Glyco_trans_2-like"/>
</dbReference>
<comment type="caution">
    <text evidence="2">The sequence shown here is derived from an EMBL/GenBank/DDBJ whole genome shotgun (WGS) entry which is preliminary data.</text>
</comment>
<dbReference type="Proteomes" id="UP000824169">
    <property type="component" value="Unassembled WGS sequence"/>
</dbReference>
<dbReference type="InterPro" id="IPR029044">
    <property type="entry name" value="Nucleotide-diphossugar_trans"/>
</dbReference>
<gene>
    <name evidence="2" type="ORF">IAB71_05265</name>
</gene>
<protein>
    <submittedName>
        <fullName evidence="2">Glycosyltransferase family 2 protein</fullName>
    </submittedName>
</protein>
<dbReference type="SUPFAM" id="SSF53448">
    <property type="entry name" value="Nucleotide-diphospho-sugar transferases"/>
    <property type="match status" value="1"/>
</dbReference>
<organism evidence="2 3">
    <name type="scientific">Candidatus Scatomonas pullistercoris</name>
    <dbReference type="NCBI Taxonomy" id="2840920"/>
    <lineage>
        <taxon>Bacteria</taxon>
        <taxon>Bacillati</taxon>
        <taxon>Bacillota</taxon>
        <taxon>Clostridia</taxon>
        <taxon>Lachnospirales</taxon>
        <taxon>Lachnospiraceae</taxon>
        <taxon>Lachnospiraceae incertae sedis</taxon>
        <taxon>Candidatus Scatomonas</taxon>
    </lineage>
</organism>
<reference evidence="2" key="1">
    <citation type="submission" date="2020-10" db="EMBL/GenBank/DDBJ databases">
        <authorList>
            <person name="Gilroy R."/>
        </authorList>
    </citation>
    <scope>NUCLEOTIDE SEQUENCE</scope>
    <source>
        <strain evidence="2">CHK188-20938</strain>
    </source>
</reference>
<proteinExistence type="predicted"/>
<feature type="domain" description="Glycosyltransferase 2-like" evidence="1">
    <location>
        <begin position="6"/>
        <end position="133"/>
    </location>
</feature>
<dbReference type="PANTHER" id="PTHR48090">
    <property type="entry name" value="UNDECAPRENYL-PHOSPHATE 4-DEOXY-4-FORMAMIDO-L-ARABINOSE TRANSFERASE-RELATED"/>
    <property type="match status" value="1"/>
</dbReference>
<dbReference type="Gene3D" id="3.90.550.10">
    <property type="entry name" value="Spore Coat Polysaccharide Biosynthesis Protein SpsA, Chain A"/>
    <property type="match status" value="1"/>
</dbReference>
<evidence type="ECO:0000259" key="1">
    <source>
        <dbReference type="Pfam" id="PF00535"/>
    </source>
</evidence>
<dbReference type="Pfam" id="PF00535">
    <property type="entry name" value="Glycos_transf_2"/>
    <property type="match status" value="1"/>
</dbReference>
<reference evidence="2" key="2">
    <citation type="journal article" date="2021" name="PeerJ">
        <title>Extensive microbial diversity within the chicken gut microbiome revealed by metagenomics and culture.</title>
        <authorList>
            <person name="Gilroy R."/>
            <person name="Ravi A."/>
            <person name="Getino M."/>
            <person name="Pursley I."/>
            <person name="Horton D.L."/>
            <person name="Alikhan N.F."/>
            <person name="Baker D."/>
            <person name="Gharbi K."/>
            <person name="Hall N."/>
            <person name="Watson M."/>
            <person name="Adriaenssens E.M."/>
            <person name="Foster-Nyarko E."/>
            <person name="Jarju S."/>
            <person name="Secka A."/>
            <person name="Antonio M."/>
            <person name="Oren A."/>
            <person name="Chaudhuri R.R."/>
            <person name="La Ragione R."/>
            <person name="Hildebrand F."/>
            <person name="Pallen M.J."/>
        </authorList>
    </citation>
    <scope>NUCLEOTIDE SEQUENCE</scope>
    <source>
        <strain evidence="2">CHK188-20938</strain>
    </source>
</reference>
<evidence type="ECO:0000313" key="2">
    <source>
        <dbReference type="EMBL" id="HIV25185.1"/>
    </source>
</evidence>